<dbReference type="OrthoDB" id="2020542at2759"/>
<evidence type="ECO:0000256" key="3">
    <source>
        <dbReference type="ARBA" id="ARBA00022989"/>
    </source>
</evidence>
<evidence type="ECO:0000313" key="6">
    <source>
        <dbReference type="EMBL" id="ETO03801.1"/>
    </source>
</evidence>
<dbReference type="AlphaFoldDB" id="X6LQY9"/>
<feature type="transmembrane region" description="Helical" evidence="5">
    <location>
        <begin position="6"/>
        <end position="24"/>
    </location>
</feature>
<feature type="transmembrane region" description="Helical" evidence="5">
    <location>
        <begin position="87"/>
        <end position="109"/>
    </location>
</feature>
<dbReference type="Proteomes" id="UP000023152">
    <property type="component" value="Unassembled WGS sequence"/>
</dbReference>
<organism evidence="6 7">
    <name type="scientific">Reticulomyxa filosa</name>
    <dbReference type="NCBI Taxonomy" id="46433"/>
    <lineage>
        <taxon>Eukaryota</taxon>
        <taxon>Sar</taxon>
        <taxon>Rhizaria</taxon>
        <taxon>Retaria</taxon>
        <taxon>Foraminifera</taxon>
        <taxon>Monothalamids</taxon>
        <taxon>Reticulomyxidae</taxon>
        <taxon>Reticulomyxa</taxon>
    </lineage>
</organism>
<keyword evidence="2 5" id="KW-0812">Transmembrane</keyword>
<feature type="non-terminal residue" evidence="6">
    <location>
        <position position="131"/>
    </location>
</feature>
<evidence type="ECO:0000256" key="5">
    <source>
        <dbReference type="SAM" id="Phobius"/>
    </source>
</evidence>
<comment type="subcellular location">
    <subcellularLocation>
        <location evidence="1">Membrane</location>
        <topology evidence="1">Multi-pass membrane protein</topology>
    </subcellularLocation>
</comment>
<dbReference type="PANTHER" id="PTHR11827">
    <property type="entry name" value="SOLUTE CARRIER FAMILY 12, CATION COTRANSPORTERS"/>
    <property type="match status" value="1"/>
</dbReference>
<proteinExistence type="predicted"/>
<evidence type="ECO:0000313" key="7">
    <source>
        <dbReference type="Proteomes" id="UP000023152"/>
    </source>
</evidence>
<dbReference type="GO" id="GO:0016020">
    <property type="term" value="C:membrane"/>
    <property type="evidence" value="ECO:0007669"/>
    <property type="project" value="UniProtKB-SubCell"/>
</dbReference>
<keyword evidence="3 5" id="KW-1133">Transmembrane helix</keyword>
<dbReference type="GO" id="GO:0015377">
    <property type="term" value="F:chloride:monoatomic cation symporter activity"/>
    <property type="evidence" value="ECO:0007669"/>
    <property type="project" value="InterPro"/>
</dbReference>
<accession>X6LQY9</accession>
<comment type="caution">
    <text evidence="6">The sequence shown here is derived from an EMBL/GenBank/DDBJ whole genome shotgun (WGS) entry which is preliminary data.</text>
</comment>
<keyword evidence="7" id="KW-1185">Reference proteome</keyword>
<evidence type="ECO:0000256" key="4">
    <source>
        <dbReference type="ARBA" id="ARBA00023136"/>
    </source>
</evidence>
<dbReference type="EMBL" id="ASPP01031907">
    <property type="protein sequence ID" value="ETO03801.1"/>
    <property type="molecule type" value="Genomic_DNA"/>
</dbReference>
<dbReference type="InterPro" id="IPR004842">
    <property type="entry name" value="SLC12A_fam"/>
</dbReference>
<sequence>MQLQYWLIVVLLVSVASFVIGCFLPQNDKTGQLHGIKGWTNGNLMENMKPHYNVDSGIKYDFWQALALFFRKFFFQKKKNSKKKKKGLFFFLCVHYIYWNTAACTEILAGANIAMDLVDPGKNIPEGTFFE</sequence>
<dbReference type="PANTHER" id="PTHR11827:SF72">
    <property type="entry name" value="GH08340P"/>
    <property type="match status" value="1"/>
</dbReference>
<name>X6LQY9_RETFI</name>
<gene>
    <name evidence="6" type="ORF">RFI_33601</name>
</gene>
<evidence type="ECO:0000256" key="2">
    <source>
        <dbReference type="ARBA" id="ARBA00022692"/>
    </source>
</evidence>
<keyword evidence="4 5" id="KW-0472">Membrane</keyword>
<evidence type="ECO:0000256" key="1">
    <source>
        <dbReference type="ARBA" id="ARBA00004141"/>
    </source>
</evidence>
<protein>
    <submittedName>
        <fullName evidence="6">Uncharacterized protein</fullName>
    </submittedName>
</protein>
<reference evidence="6 7" key="1">
    <citation type="journal article" date="2013" name="Curr. Biol.">
        <title>The Genome of the Foraminiferan Reticulomyxa filosa.</title>
        <authorList>
            <person name="Glockner G."/>
            <person name="Hulsmann N."/>
            <person name="Schleicher M."/>
            <person name="Noegel A.A."/>
            <person name="Eichinger L."/>
            <person name="Gallinger C."/>
            <person name="Pawlowski J."/>
            <person name="Sierra R."/>
            <person name="Euteneuer U."/>
            <person name="Pillet L."/>
            <person name="Moustafa A."/>
            <person name="Platzer M."/>
            <person name="Groth M."/>
            <person name="Szafranski K."/>
            <person name="Schliwa M."/>
        </authorList>
    </citation>
    <scope>NUCLEOTIDE SEQUENCE [LARGE SCALE GENOMIC DNA]</scope>
</reference>